<accession>X0XL51</accession>
<gene>
    <name evidence="1" type="ORF">S01H1_76416</name>
</gene>
<dbReference type="EMBL" id="BARS01051280">
    <property type="protein sequence ID" value="GAG43894.1"/>
    <property type="molecule type" value="Genomic_DNA"/>
</dbReference>
<sequence>MVLVGVVNANSSIEIEEVGIDDIELDEITPRVLERGSFYDIDILLDVEEEIENTRIKMALDSDEEWYTLGDIYFDDLDEGMQNIENSFEIASYVEEGSYDFEIKIQDKYGTLAEQTYPVEIVAKDHDLYIEYIWLESYEILAGEELSAEVFIENYGENDEEDVEIEINVYALDISITDTIDEIEVGEE</sequence>
<proteinExistence type="predicted"/>
<organism evidence="1">
    <name type="scientific">marine sediment metagenome</name>
    <dbReference type="NCBI Taxonomy" id="412755"/>
    <lineage>
        <taxon>unclassified sequences</taxon>
        <taxon>metagenomes</taxon>
        <taxon>ecological metagenomes</taxon>
    </lineage>
</organism>
<evidence type="ECO:0008006" key="2">
    <source>
        <dbReference type="Google" id="ProtNLM"/>
    </source>
</evidence>
<name>X0XL51_9ZZZZ</name>
<evidence type="ECO:0000313" key="1">
    <source>
        <dbReference type="EMBL" id="GAG43894.1"/>
    </source>
</evidence>
<reference evidence="1" key="1">
    <citation type="journal article" date="2014" name="Front. Microbiol.">
        <title>High frequency of phylogenetically diverse reductive dehalogenase-homologous genes in deep subseafloor sedimentary metagenomes.</title>
        <authorList>
            <person name="Kawai M."/>
            <person name="Futagami T."/>
            <person name="Toyoda A."/>
            <person name="Takaki Y."/>
            <person name="Nishi S."/>
            <person name="Hori S."/>
            <person name="Arai W."/>
            <person name="Tsubouchi T."/>
            <person name="Morono Y."/>
            <person name="Uchiyama I."/>
            <person name="Ito T."/>
            <person name="Fujiyama A."/>
            <person name="Inagaki F."/>
            <person name="Takami H."/>
        </authorList>
    </citation>
    <scope>NUCLEOTIDE SEQUENCE</scope>
    <source>
        <strain evidence="1">Expedition CK06-06</strain>
    </source>
</reference>
<comment type="caution">
    <text evidence="1">The sequence shown here is derived from an EMBL/GenBank/DDBJ whole genome shotgun (WGS) entry which is preliminary data.</text>
</comment>
<protein>
    <recommendedName>
        <fullName evidence="2">CARDB domain-containing protein</fullName>
    </recommendedName>
</protein>
<dbReference type="AlphaFoldDB" id="X0XL51"/>
<feature type="non-terminal residue" evidence="1">
    <location>
        <position position="188"/>
    </location>
</feature>